<dbReference type="GO" id="GO:0005524">
    <property type="term" value="F:ATP binding"/>
    <property type="evidence" value="ECO:0007669"/>
    <property type="project" value="UniProtKB-KW"/>
</dbReference>
<evidence type="ECO:0000256" key="1">
    <source>
        <dbReference type="SAM" id="MobiDB-lite"/>
    </source>
</evidence>
<reference evidence="2 3" key="1">
    <citation type="submission" date="2024-10" db="EMBL/GenBank/DDBJ databases">
        <title>The Natural Products Discovery Center: Release of the First 8490 Sequenced Strains for Exploring Actinobacteria Biosynthetic Diversity.</title>
        <authorList>
            <person name="Kalkreuter E."/>
            <person name="Kautsar S.A."/>
            <person name="Yang D."/>
            <person name="Bader C.D."/>
            <person name="Teijaro C.N."/>
            <person name="Fluegel L."/>
            <person name="Davis C.M."/>
            <person name="Simpson J.R."/>
            <person name="Lauterbach L."/>
            <person name="Steele A.D."/>
            <person name="Gui C."/>
            <person name="Meng S."/>
            <person name="Li G."/>
            <person name="Viehrig K."/>
            <person name="Ye F."/>
            <person name="Su P."/>
            <person name="Kiefer A.F."/>
            <person name="Nichols A."/>
            <person name="Cepeda A.J."/>
            <person name="Yan W."/>
            <person name="Fan B."/>
            <person name="Jiang Y."/>
            <person name="Adhikari A."/>
            <person name="Zheng C.-J."/>
            <person name="Schuster L."/>
            <person name="Cowan T.M."/>
            <person name="Smanski M.J."/>
            <person name="Chevrette M.G."/>
            <person name="De Carvalho L.P.S."/>
            <person name="Shen B."/>
        </authorList>
    </citation>
    <scope>NUCLEOTIDE SEQUENCE [LARGE SCALE GENOMIC DNA]</scope>
    <source>
        <strain evidence="2 3">NPDC018013</strain>
    </source>
</reference>
<keyword evidence="2" id="KW-0547">Nucleotide-binding</keyword>
<keyword evidence="3" id="KW-1185">Reference proteome</keyword>
<dbReference type="EMBL" id="JBIRGH010000037">
    <property type="protein sequence ID" value="MFH8589863.1"/>
    <property type="molecule type" value="Genomic_DNA"/>
</dbReference>
<feature type="region of interest" description="Disordered" evidence="1">
    <location>
        <begin position="353"/>
        <end position="373"/>
    </location>
</feature>
<protein>
    <submittedName>
        <fullName evidence="2">ABC transporter ATP-binding protein</fullName>
    </submittedName>
</protein>
<organism evidence="2 3">
    <name type="scientific">Streptomyces celluloflavus</name>
    <dbReference type="NCBI Taxonomy" id="58344"/>
    <lineage>
        <taxon>Bacteria</taxon>
        <taxon>Bacillati</taxon>
        <taxon>Actinomycetota</taxon>
        <taxon>Actinomycetes</taxon>
        <taxon>Kitasatosporales</taxon>
        <taxon>Streptomycetaceae</taxon>
        <taxon>Streptomyces</taxon>
    </lineage>
</organism>
<name>A0ABW7RRT3_9ACTN</name>
<dbReference type="RefSeq" id="WP_367429089.1">
    <property type="nucleotide sequence ID" value="NZ_CP108413.1"/>
</dbReference>
<dbReference type="Proteomes" id="UP001610990">
    <property type="component" value="Unassembled WGS sequence"/>
</dbReference>
<keyword evidence="2" id="KW-0067">ATP-binding</keyword>
<evidence type="ECO:0000313" key="2">
    <source>
        <dbReference type="EMBL" id="MFH8589863.1"/>
    </source>
</evidence>
<comment type="caution">
    <text evidence="2">The sequence shown here is derived from an EMBL/GenBank/DDBJ whole genome shotgun (WGS) entry which is preliminary data.</text>
</comment>
<dbReference type="Gene3D" id="3.40.50.720">
    <property type="entry name" value="NAD(P)-binding Rossmann-like Domain"/>
    <property type="match status" value="1"/>
</dbReference>
<proteinExistence type="predicted"/>
<evidence type="ECO:0000313" key="3">
    <source>
        <dbReference type="Proteomes" id="UP001610990"/>
    </source>
</evidence>
<dbReference type="InterPro" id="IPR036291">
    <property type="entry name" value="NAD(P)-bd_dom_sf"/>
</dbReference>
<sequence length="373" mass="39858">MPGRPHVCVVGHGVAGRLHRQLLDAMGISVSVVDPTAPGCGTPLPTAATVAELSTDRPVDVWSVCTPTAGHVQTVAAVLARDPEARILLEKPACRSWEGPELTALLGAYDRARLVVMNQYAHAKAPAILEAVRAEFAPRHPVAAIRVAFCKDRREDIAAGRFVDLDYGVFGYEWLHMLAVLGGFLPARAFDHYLLAGPEPQAVRIARDPHLVSTAAHDTTTLSAGAGLAGEVEVELYSTIVGPDAPHAAPAPSWARRTAPAADSRLRLARIEAGPVLLTLELDPVFLPNGTRLPRNTHRLTMDGPHGHREWLIPDSPMDNALRHGIAALLGPGPRPALDLRSLDRIGRLAELARTERPAPSSPPTPAALPTRL</sequence>
<dbReference type="SUPFAM" id="SSF51735">
    <property type="entry name" value="NAD(P)-binding Rossmann-fold domains"/>
    <property type="match status" value="1"/>
</dbReference>
<accession>A0ABW7RRT3</accession>
<gene>
    <name evidence="2" type="ORF">ACH4GP_36755</name>
</gene>